<evidence type="ECO:0000256" key="1">
    <source>
        <dbReference type="SAM" id="MobiDB-lite"/>
    </source>
</evidence>
<evidence type="ECO:0000313" key="3">
    <source>
        <dbReference type="EMBL" id="KAL1527388.1"/>
    </source>
</evidence>
<name>A0AB34JYX3_PRYPA</name>
<proteinExistence type="predicted"/>
<dbReference type="InterPro" id="IPR000595">
    <property type="entry name" value="cNMP-bd_dom"/>
</dbReference>
<dbReference type="EMBL" id="JBGBPQ010000003">
    <property type="protein sequence ID" value="KAL1527388.1"/>
    <property type="molecule type" value="Genomic_DNA"/>
</dbReference>
<feature type="region of interest" description="Disordered" evidence="1">
    <location>
        <begin position="137"/>
        <end position="156"/>
    </location>
</feature>
<dbReference type="SUPFAM" id="SSF51206">
    <property type="entry name" value="cAMP-binding domain-like"/>
    <property type="match status" value="2"/>
</dbReference>
<comment type="caution">
    <text evidence="3">The sequence shown here is derived from an EMBL/GenBank/DDBJ whole genome shotgun (WGS) entry which is preliminary data.</text>
</comment>
<dbReference type="PANTHER" id="PTHR23011:SF28">
    <property type="entry name" value="CYCLIC NUCLEOTIDE-BINDING DOMAIN CONTAINING PROTEIN"/>
    <property type="match status" value="1"/>
</dbReference>
<reference evidence="3 4" key="1">
    <citation type="journal article" date="2024" name="Science">
        <title>Giant polyketide synthase enzymes in the biosynthesis of giant marine polyether toxins.</title>
        <authorList>
            <person name="Fallon T.R."/>
            <person name="Shende V.V."/>
            <person name="Wierzbicki I.H."/>
            <person name="Pendleton A.L."/>
            <person name="Watervoot N.F."/>
            <person name="Auber R.P."/>
            <person name="Gonzalez D.J."/>
            <person name="Wisecaver J.H."/>
            <person name="Moore B.S."/>
        </authorList>
    </citation>
    <scope>NUCLEOTIDE SEQUENCE [LARGE SCALE GENOMIC DNA]</scope>
    <source>
        <strain evidence="3 4">12B1</strain>
    </source>
</reference>
<dbReference type="PROSITE" id="PS50042">
    <property type="entry name" value="CNMP_BINDING_3"/>
    <property type="match status" value="3"/>
</dbReference>
<dbReference type="Proteomes" id="UP001515480">
    <property type="component" value="Unassembled WGS sequence"/>
</dbReference>
<gene>
    <name evidence="3" type="ORF">AB1Y20_016056</name>
</gene>
<sequence>MSNALSEEEELILQALRVPPSSRSQAHKDQILQWARTQAPLQRLETQGQQISLAPLTEAMEVVDYPSQAIIFEQGEPGDAYYLVFAGEVGMLPKSKHEGVKVPPPTEEQDAAADGKKNRSRFAGKRLANKRLSVTAVHTEEGDEEEAGEETKPPTPVERAVEAYKFPSRKVYASDCVAIATKGGAFGEVSLLHGVARSLSVVALAGTLLVKIARVAYLKVADAEGEKERAKAKQKLIRDALPAGHEWTPVRLRRLAYEFQDVETSKGSVLQKQGSPPTTVWVVCDGEVRVQVRGDVSGRPVALALCERGVLLGELRQDSVRCSYSLVVMSAKAALVCMSRDRFFTQLERQGTIAVEASFARQLSVWREHHDGFLPIESGANTPEGGTRSARAAVSPACGHRLSAVEALAAEGGRGSRVATPRSTTTPRCGRDRWDPGAANFGIKSPRLPVVPGHPVLPQLRMPSPRPPMQTMVRTRCLQRSAYL</sequence>
<protein>
    <recommendedName>
        <fullName evidence="2">Cyclic nucleotide-binding domain-containing protein</fullName>
    </recommendedName>
</protein>
<feature type="domain" description="Cyclic nucleotide-binding" evidence="2">
    <location>
        <begin position="177"/>
        <end position="238"/>
    </location>
</feature>
<dbReference type="PANTHER" id="PTHR23011">
    <property type="entry name" value="CYCLIC NUCLEOTIDE-BINDING DOMAIN CONTAINING PROTEIN"/>
    <property type="match status" value="1"/>
</dbReference>
<feature type="region of interest" description="Disordered" evidence="1">
    <location>
        <begin position="96"/>
        <end position="119"/>
    </location>
</feature>
<evidence type="ECO:0000259" key="2">
    <source>
        <dbReference type="PROSITE" id="PS50042"/>
    </source>
</evidence>
<dbReference type="Gene3D" id="2.60.120.10">
    <property type="entry name" value="Jelly Rolls"/>
    <property type="match status" value="2"/>
</dbReference>
<accession>A0AB34JYX3</accession>
<feature type="domain" description="Cyclic nucleotide-binding" evidence="2">
    <location>
        <begin position="252"/>
        <end position="343"/>
    </location>
</feature>
<keyword evidence="4" id="KW-1185">Reference proteome</keyword>
<evidence type="ECO:0000313" key="4">
    <source>
        <dbReference type="Proteomes" id="UP001515480"/>
    </source>
</evidence>
<dbReference type="AlphaFoldDB" id="A0AB34JYX3"/>
<dbReference type="InterPro" id="IPR018490">
    <property type="entry name" value="cNMP-bd_dom_sf"/>
</dbReference>
<feature type="domain" description="Cyclic nucleotide-binding" evidence="2">
    <location>
        <begin position="44"/>
        <end position="102"/>
    </location>
</feature>
<organism evidence="3 4">
    <name type="scientific">Prymnesium parvum</name>
    <name type="common">Toxic golden alga</name>
    <dbReference type="NCBI Taxonomy" id="97485"/>
    <lineage>
        <taxon>Eukaryota</taxon>
        <taxon>Haptista</taxon>
        <taxon>Haptophyta</taxon>
        <taxon>Prymnesiophyceae</taxon>
        <taxon>Prymnesiales</taxon>
        <taxon>Prymnesiaceae</taxon>
        <taxon>Prymnesium</taxon>
    </lineage>
</organism>
<dbReference type="InterPro" id="IPR014710">
    <property type="entry name" value="RmlC-like_jellyroll"/>
</dbReference>
<dbReference type="CDD" id="cd00038">
    <property type="entry name" value="CAP_ED"/>
    <property type="match status" value="1"/>
</dbReference>